<organism evidence="1 2">
    <name type="scientific">Pseudomonas carassii</name>
    <dbReference type="NCBI Taxonomy" id="3115855"/>
    <lineage>
        <taxon>Bacteria</taxon>
        <taxon>Pseudomonadati</taxon>
        <taxon>Pseudomonadota</taxon>
        <taxon>Gammaproteobacteria</taxon>
        <taxon>Pseudomonadales</taxon>
        <taxon>Pseudomonadaceae</taxon>
        <taxon>Pseudomonas</taxon>
    </lineage>
</organism>
<proteinExistence type="predicted"/>
<keyword evidence="2" id="KW-1185">Reference proteome</keyword>
<comment type="caution">
    <text evidence="1">The sequence shown here is derived from an EMBL/GenBank/DDBJ whole genome shotgun (WGS) entry which is preliminary data.</text>
</comment>
<gene>
    <name evidence="1" type="ORF">V0R62_12630</name>
</gene>
<dbReference type="Pfam" id="PF09684">
    <property type="entry name" value="Tail_P2_I"/>
    <property type="match status" value="1"/>
</dbReference>
<sequence length="210" mass="23155">MSLLAHNASPLERQLEHVCDPRLDPGLIRGVADSTRCPPALLPWLAWAMKVDGWEAATSESQQRALIREAIPVHRSKGSVAAVRRALQAVQVHSELKEWWQVPGAAPYTFQLTAWANDNRMGEGAILSPQLYTRLRNLVNAVKNERSHYDFRLGAGFTSGLRLANANFNRCVARHVATLQGVPLTPGQGLLIANLSRPCIVVRGRMEAVI</sequence>
<name>A0ABU7HB28_9PSED</name>
<dbReference type="RefSeq" id="WP_330103940.1">
    <property type="nucleotide sequence ID" value="NZ_JAZDCT010000014.1"/>
</dbReference>
<dbReference type="NCBIfam" id="TIGR01634">
    <property type="entry name" value="tail_P2_I"/>
    <property type="match status" value="1"/>
</dbReference>
<evidence type="ECO:0000313" key="1">
    <source>
        <dbReference type="EMBL" id="MEE1888499.1"/>
    </source>
</evidence>
<dbReference type="Proteomes" id="UP001354227">
    <property type="component" value="Unassembled WGS sequence"/>
</dbReference>
<reference evidence="1" key="1">
    <citation type="submission" date="2024-01" db="EMBL/GenBank/DDBJ databases">
        <title>Unpublished Manusciprt.</title>
        <authorList>
            <person name="Duman M."/>
            <person name="Valdes E.G."/>
            <person name="Ajmi N."/>
            <person name="Altun S."/>
            <person name="Saticioglu I.B."/>
        </authorList>
    </citation>
    <scope>NUCLEOTIDE SEQUENCE</scope>
    <source>
        <strain evidence="1">137P</strain>
    </source>
</reference>
<evidence type="ECO:0000313" key="2">
    <source>
        <dbReference type="Proteomes" id="UP001354227"/>
    </source>
</evidence>
<dbReference type="InterPro" id="IPR006521">
    <property type="entry name" value="Tail_protein_I"/>
</dbReference>
<dbReference type="EMBL" id="JAZDCT010000014">
    <property type="protein sequence ID" value="MEE1888499.1"/>
    <property type="molecule type" value="Genomic_DNA"/>
</dbReference>
<accession>A0ABU7HB28</accession>
<protein>
    <submittedName>
        <fullName evidence="1">Phage tail protein I</fullName>
    </submittedName>
</protein>